<evidence type="ECO:0000256" key="1">
    <source>
        <dbReference type="ARBA" id="ARBA00010322"/>
    </source>
</evidence>
<evidence type="ECO:0000256" key="4">
    <source>
        <dbReference type="SAM" id="MobiDB-lite"/>
    </source>
</evidence>
<dbReference type="Pfam" id="PF03969">
    <property type="entry name" value="AFG1_ATPase"/>
    <property type="match status" value="1"/>
</dbReference>
<accession>A0A7J6PUQ3</accession>
<dbReference type="AlphaFoldDB" id="A0A7J6PUQ3"/>
<reference evidence="5 6" key="1">
    <citation type="submission" date="2020-04" db="EMBL/GenBank/DDBJ databases">
        <title>Perkinsus olseni comparative genomics.</title>
        <authorList>
            <person name="Bogema D.R."/>
        </authorList>
    </citation>
    <scope>NUCLEOTIDE SEQUENCE [LARGE SCALE GENOMIC DNA]</scope>
    <source>
        <strain evidence="5 6">ATCC PRA-207</strain>
    </source>
</reference>
<keyword evidence="6" id="KW-1185">Reference proteome</keyword>
<sequence>IVANTIADETDLLCLDEVAVVDVQDASILPRVLEILSLRGVTLVMTSNSRPNELFAGGLNRHVFIPPLLRALEQTCVVNSESSPQVDYRKVSDTPGKWAGSRYYHPASSPS</sequence>
<dbReference type="GO" id="GO:0005739">
    <property type="term" value="C:mitochondrion"/>
    <property type="evidence" value="ECO:0007669"/>
    <property type="project" value="TreeGrafter"/>
</dbReference>
<keyword evidence="2" id="KW-0547">Nucleotide-binding</keyword>
<evidence type="ECO:0000313" key="6">
    <source>
        <dbReference type="Proteomes" id="UP000553632"/>
    </source>
</evidence>
<feature type="region of interest" description="Disordered" evidence="4">
    <location>
        <begin position="84"/>
        <end position="111"/>
    </location>
</feature>
<comment type="similarity">
    <text evidence="1">Belongs to the AFG1 ATPase family.</text>
</comment>
<comment type="caution">
    <text evidence="5">The sequence shown here is derived from an EMBL/GenBank/DDBJ whole genome shotgun (WGS) entry which is preliminary data.</text>
</comment>
<feature type="non-terminal residue" evidence="5">
    <location>
        <position position="111"/>
    </location>
</feature>
<organism evidence="5 6">
    <name type="scientific">Perkinsus olseni</name>
    <name type="common">Perkinsus atlanticus</name>
    <dbReference type="NCBI Taxonomy" id="32597"/>
    <lineage>
        <taxon>Eukaryota</taxon>
        <taxon>Sar</taxon>
        <taxon>Alveolata</taxon>
        <taxon>Perkinsozoa</taxon>
        <taxon>Perkinsea</taxon>
        <taxon>Perkinsida</taxon>
        <taxon>Perkinsidae</taxon>
        <taxon>Perkinsus</taxon>
    </lineage>
</organism>
<keyword evidence="3" id="KW-0067">ATP-binding</keyword>
<dbReference type="GO" id="GO:0005524">
    <property type="term" value="F:ATP binding"/>
    <property type="evidence" value="ECO:0007669"/>
    <property type="project" value="UniProtKB-KW"/>
</dbReference>
<dbReference type="Proteomes" id="UP000553632">
    <property type="component" value="Unassembled WGS sequence"/>
</dbReference>
<proteinExistence type="inferred from homology"/>
<feature type="non-terminal residue" evidence="5">
    <location>
        <position position="1"/>
    </location>
</feature>
<evidence type="ECO:0000256" key="3">
    <source>
        <dbReference type="ARBA" id="ARBA00022840"/>
    </source>
</evidence>
<dbReference type="PANTHER" id="PTHR12169:SF6">
    <property type="entry name" value="AFG1-LIKE ATPASE"/>
    <property type="match status" value="1"/>
</dbReference>
<dbReference type="InterPro" id="IPR005654">
    <property type="entry name" value="ATPase_AFG1-like"/>
</dbReference>
<dbReference type="EMBL" id="JABANO010037605">
    <property type="protein sequence ID" value="KAF4699909.1"/>
    <property type="molecule type" value="Genomic_DNA"/>
</dbReference>
<name>A0A7J6PUQ3_PEROL</name>
<dbReference type="SUPFAM" id="SSF52540">
    <property type="entry name" value="P-loop containing nucleoside triphosphate hydrolases"/>
    <property type="match status" value="1"/>
</dbReference>
<dbReference type="GO" id="GO:0016887">
    <property type="term" value="F:ATP hydrolysis activity"/>
    <property type="evidence" value="ECO:0007669"/>
    <property type="project" value="InterPro"/>
</dbReference>
<evidence type="ECO:0000256" key="2">
    <source>
        <dbReference type="ARBA" id="ARBA00022741"/>
    </source>
</evidence>
<evidence type="ECO:0008006" key="7">
    <source>
        <dbReference type="Google" id="ProtNLM"/>
    </source>
</evidence>
<dbReference type="Gene3D" id="3.40.50.300">
    <property type="entry name" value="P-loop containing nucleotide triphosphate hydrolases"/>
    <property type="match status" value="1"/>
</dbReference>
<gene>
    <name evidence="5" type="ORF">FOZ63_024386</name>
</gene>
<dbReference type="PANTHER" id="PTHR12169">
    <property type="entry name" value="ATPASE N2B"/>
    <property type="match status" value="1"/>
</dbReference>
<protein>
    <recommendedName>
        <fullName evidence="7">Lactation elevated protein 1</fullName>
    </recommendedName>
</protein>
<dbReference type="InterPro" id="IPR027417">
    <property type="entry name" value="P-loop_NTPase"/>
</dbReference>
<evidence type="ECO:0000313" key="5">
    <source>
        <dbReference type="EMBL" id="KAF4699909.1"/>
    </source>
</evidence>